<dbReference type="PANTHER" id="PTHR10256">
    <property type="entry name" value="SELENIDE, WATER DIKINASE"/>
    <property type="match status" value="1"/>
</dbReference>
<dbReference type="SUPFAM" id="SSF56042">
    <property type="entry name" value="PurM C-terminal domain-like"/>
    <property type="match status" value="1"/>
</dbReference>
<keyword evidence="3" id="KW-0418">Kinase</keyword>
<evidence type="ECO:0000313" key="8">
    <source>
        <dbReference type="EMBL" id="SVA03678.1"/>
    </source>
</evidence>
<dbReference type="Pfam" id="PF02769">
    <property type="entry name" value="AIRS_C"/>
    <property type="match status" value="1"/>
</dbReference>
<evidence type="ECO:0000256" key="3">
    <source>
        <dbReference type="ARBA" id="ARBA00022777"/>
    </source>
</evidence>
<dbReference type="GO" id="GO:0005737">
    <property type="term" value="C:cytoplasm"/>
    <property type="evidence" value="ECO:0007669"/>
    <property type="project" value="TreeGrafter"/>
</dbReference>
<dbReference type="CDD" id="cd02195">
    <property type="entry name" value="SelD"/>
    <property type="match status" value="1"/>
</dbReference>
<keyword evidence="5" id="KW-0711">Selenium</keyword>
<evidence type="ECO:0000256" key="4">
    <source>
        <dbReference type="ARBA" id="ARBA00022840"/>
    </source>
</evidence>
<dbReference type="InterPro" id="IPR036921">
    <property type="entry name" value="PurM-like_N_sf"/>
</dbReference>
<sequence length="316" mass="32323">VRRLAPVDDPALLVGAATGDDAAVYRLDDGRALVVTADFITPVVDDARMWGRVAAANAVSDVYAMGGRPLLALNLVGWNSEELSIDLLAEVLLGAQDVASEGGFVIAGGHTVDDPEPKFGLAVVGEADPDQLLTNTGFRPGDVLVLTKPLGIGVITTAIKAGTAPDDVVHGALDCMTRLNAEAARVALDAGATGATDVTGFGLLGHLGRAVMESGVDAEIDVGAVPLLEGARALAETGSIPGGSRRNLAWVDERLDRGNHDELDVLLLADAQTSGGLVFGASPAAAHEALDRLEETGHTASVIGRVAEGNGRLRLA</sequence>
<name>A0A381SK81_9ZZZZ</name>
<reference evidence="8" key="1">
    <citation type="submission" date="2018-05" db="EMBL/GenBank/DDBJ databases">
        <authorList>
            <person name="Lanie J.A."/>
            <person name="Ng W.-L."/>
            <person name="Kazmierczak K.M."/>
            <person name="Andrzejewski T.M."/>
            <person name="Davidsen T.M."/>
            <person name="Wayne K.J."/>
            <person name="Tettelin H."/>
            <person name="Glass J.I."/>
            <person name="Rusch D."/>
            <person name="Podicherti R."/>
            <person name="Tsui H.-C.T."/>
            <person name="Winkler M.E."/>
        </authorList>
    </citation>
    <scope>NUCLEOTIDE SEQUENCE</scope>
</reference>
<dbReference type="PIRSF" id="PIRSF036407">
    <property type="entry name" value="Selenphspht_syn"/>
    <property type="match status" value="1"/>
</dbReference>
<feature type="domain" description="PurM-like N-terminal" evidence="6">
    <location>
        <begin position="19"/>
        <end position="126"/>
    </location>
</feature>
<keyword evidence="1" id="KW-0808">Transferase</keyword>
<dbReference type="InterPro" id="IPR010918">
    <property type="entry name" value="PurM-like_C_dom"/>
</dbReference>
<evidence type="ECO:0000259" key="6">
    <source>
        <dbReference type="Pfam" id="PF00586"/>
    </source>
</evidence>
<evidence type="ECO:0000256" key="2">
    <source>
        <dbReference type="ARBA" id="ARBA00022741"/>
    </source>
</evidence>
<dbReference type="NCBIfam" id="NF002098">
    <property type="entry name" value="PRK00943.1"/>
    <property type="match status" value="1"/>
</dbReference>
<gene>
    <name evidence="8" type="ORF">METZ01_LOCUS56532</name>
</gene>
<evidence type="ECO:0000256" key="5">
    <source>
        <dbReference type="ARBA" id="ARBA00023266"/>
    </source>
</evidence>
<feature type="domain" description="PurM-like C-terminal" evidence="7">
    <location>
        <begin position="139"/>
        <end position="310"/>
    </location>
</feature>
<dbReference type="PANTHER" id="PTHR10256:SF0">
    <property type="entry name" value="INACTIVE SELENIDE, WATER DIKINASE-LIKE PROTEIN-RELATED"/>
    <property type="match status" value="1"/>
</dbReference>
<dbReference type="Gene3D" id="3.30.1330.10">
    <property type="entry name" value="PurM-like, N-terminal domain"/>
    <property type="match status" value="1"/>
</dbReference>
<dbReference type="EMBL" id="UINC01003137">
    <property type="protein sequence ID" value="SVA03678.1"/>
    <property type="molecule type" value="Genomic_DNA"/>
</dbReference>
<dbReference type="Pfam" id="PF00586">
    <property type="entry name" value="AIRS"/>
    <property type="match status" value="1"/>
</dbReference>
<dbReference type="GO" id="GO:0016260">
    <property type="term" value="P:selenocysteine biosynthetic process"/>
    <property type="evidence" value="ECO:0007669"/>
    <property type="project" value="TreeGrafter"/>
</dbReference>
<dbReference type="AlphaFoldDB" id="A0A381SK81"/>
<dbReference type="GO" id="GO:0004756">
    <property type="term" value="F:selenide, water dikinase activity"/>
    <property type="evidence" value="ECO:0007669"/>
    <property type="project" value="TreeGrafter"/>
</dbReference>
<evidence type="ECO:0008006" key="9">
    <source>
        <dbReference type="Google" id="ProtNLM"/>
    </source>
</evidence>
<dbReference type="InterPro" id="IPR036676">
    <property type="entry name" value="PurM-like_C_sf"/>
</dbReference>
<dbReference type="NCBIfam" id="TIGR00476">
    <property type="entry name" value="selD"/>
    <property type="match status" value="1"/>
</dbReference>
<organism evidence="8">
    <name type="scientific">marine metagenome</name>
    <dbReference type="NCBI Taxonomy" id="408172"/>
    <lineage>
        <taxon>unclassified sequences</taxon>
        <taxon>metagenomes</taxon>
        <taxon>ecological metagenomes</taxon>
    </lineage>
</organism>
<dbReference type="Gene3D" id="3.90.650.10">
    <property type="entry name" value="PurM-like C-terminal domain"/>
    <property type="match status" value="1"/>
</dbReference>
<dbReference type="InterPro" id="IPR004536">
    <property type="entry name" value="SPS/SelD"/>
</dbReference>
<proteinExistence type="predicted"/>
<evidence type="ECO:0000259" key="7">
    <source>
        <dbReference type="Pfam" id="PF02769"/>
    </source>
</evidence>
<protein>
    <recommendedName>
        <fullName evidence="9">PurM-like N-terminal domain-containing protein</fullName>
    </recommendedName>
</protein>
<keyword evidence="4" id="KW-0067">ATP-binding</keyword>
<dbReference type="SUPFAM" id="SSF55326">
    <property type="entry name" value="PurM N-terminal domain-like"/>
    <property type="match status" value="1"/>
</dbReference>
<dbReference type="InterPro" id="IPR016188">
    <property type="entry name" value="PurM-like_N"/>
</dbReference>
<keyword evidence="2" id="KW-0547">Nucleotide-binding</keyword>
<feature type="non-terminal residue" evidence="8">
    <location>
        <position position="1"/>
    </location>
</feature>
<dbReference type="GO" id="GO:0005524">
    <property type="term" value="F:ATP binding"/>
    <property type="evidence" value="ECO:0007669"/>
    <property type="project" value="UniProtKB-KW"/>
</dbReference>
<evidence type="ECO:0000256" key="1">
    <source>
        <dbReference type="ARBA" id="ARBA00022679"/>
    </source>
</evidence>
<accession>A0A381SK81</accession>